<reference evidence="1" key="1">
    <citation type="submission" date="2022-03" db="EMBL/GenBank/DDBJ databases">
        <title>Draft genome sequence of Aduncisulcus paluster, a free-living microaerophilic Fornicata.</title>
        <authorList>
            <person name="Yuyama I."/>
            <person name="Kume K."/>
            <person name="Tamura T."/>
            <person name="Inagaki Y."/>
            <person name="Hashimoto T."/>
        </authorList>
    </citation>
    <scope>NUCLEOTIDE SEQUENCE</scope>
    <source>
        <strain evidence="1">NY0171</strain>
    </source>
</reference>
<comment type="caution">
    <text evidence="1">The sequence shown here is derived from an EMBL/GenBank/DDBJ whole genome shotgun (WGS) entry which is preliminary data.</text>
</comment>
<sequence length="184" mass="21495">MNTDSHFSSSPSLKSLPVFFSSNCKPLSNYVISSWLDDVSGKHITITTLRKSITELAFSTDALTEEQAWSVAMLGDHTHKTVQQHYLKDHYTKSKTSDLLADVLSGDVMEESEGEHVSGLESCGKRRYCEEEEEMKEFERVFMRRNEYYEEEEEEETAFEITREEMRREAEMRRKEEKNQKRGN</sequence>
<keyword evidence="2" id="KW-1185">Reference proteome</keyword>
<dbReference type="Proteomes" id="UP001057375">
    <property type="component" value="Unassembled WGS sequence"/>
</dbReference>
<organism evidence="1 2">
    <name type="scientific">Aduncisulcus paluster</name>
    <dbReference type="NCBI Taxonomy" id="2918883"/>
    <lineage>
        <taxon>Eukaryota</taxon>
        <taxon>Metamonada</taxon>
        <taxon>Carpediemonas-like organisms</taxon>
        <taxon>Aduncisulcus</taxon>
    </lineage>
</organism>
<accession>A0ABQ5KUX3</accession>
<dbReference type="EMBL" id="BQXS01010873">
    <property type="protein sequence ID" value="GKT34825.1"/>
    <property type="molecule type" value="Genomic_DNA"/>
</dbReference>
<gene>
    <name evidence="1" type="ORF">ADUPG1_008107</name>
</gene>
<name>A0ABQ5KUX3_9EUKA</name>
<proteinExistence type="predicted"/>
<protein>
    <submittedName>
        <fullName evidence="1">Uncharacterized protein</fullName>
    </submittedName>
</protein>
<evidence type="ECO:0000313" key="1">
    <source>
        <dbReference type="EMBL" id="GKT34825.1"/>
    </source>
</evidence>
<evidence type="ECO:0000313" key="2">
    <source>
        <dbReference type="Proteomes" id="UP001057375"/>
    </source>
</evidence>